<name>A0A1I4YTV5_9PROT</name>
<keyword evidence="1" id="KW-1133">Transmembrane helix</keyword>
<keyword evidence="1" id="KW-0812">Transmembrane</keyword>
<dbReference type="CDD" id="cd06355">
    <property type="entry name" value="PBP1_FmdD-like"/>
    <property type="match status" value="1"/>
</dbReference>
<dbReference type="PANTHER" id="PTHR47628:SF1">
    <property type="entry name" value="ALIPHATIC AMIDASE EXPRESSION-REGULATING PROTEIN"/>
    <property type="match status" value="1"/>
</dbReference>
<evidence type="ECO:0000313" key="2">
    <source>
        <dbReference type="EMBL" id="SFN41203.1"/>
    </source>
</evidence>
<dbReference type="InterPro" id="IPR028082">
    <property type="entry name" value="Peripla_BP_I"/>
</dbReference>
<evidence type="ECO:0000256" key="1">
    <source>
        <dbReference type="SAM" id="Phobius"/>
    </source>
</evidence>
<dbReference type="PANTHER" id="PTHR47628">
    <property type="match status" value="1"/>
</dbReference>
<dbReference type="AlphaFoldDB" id="A0A1I4YTV5"/>
<feature type="transmembrane region" description="Helical" evidence="1">
    <location>
        <begin position="6"/>
        <end position="24"/>
    </location>
</feature>
<dbReference type="Gene3D" id="3.40.50.2300">
    <property type="match status" value="2"/>
</dbReference>
<dbReference type="Proteomes" id="UP000183107">
    <property type="component" value="Unassembled WGS sequence"/>
</dbReference>
<sequence length="420" mass="46965">MKVSHILRVLVLLIILVIVAFMIWKKYAGPKENIRIGVLHSLSGSMAESEKPLVDAIRFAIEEANAADGINDRKIEAVVADCRSDAAYCAKEAERLIKEEQVQALFGCWNSDCRKQVKRVVEEHNHLLFYALRYEGMEQSPNIVYGGTVPNQLVMPAVHWALENLGKPGATHSRRKRVYLVGSDYVYSRVVNILIKDLLLAHDAIVVGERYLPLGSAVVDDLVADIAGQQPDIVLNTISRTDNAVFFRTLKKNGITPDEMPVLSFSVTEIGLTSLDTVPMAGHYAARNYFQTIPTHQNQSFVNRFRHRFGESAIIDSPMEASYINMRMWIQAALEAGSGDLGKVQRTILRQSLPAPEGVVSLDPVTGHVWKVARIGKARKDGQFDVVWDSERPLEPAPFPTYRSREEWDELLKPIPGLTP</sequence>
<keyword evidence="1" id="KW-0472">Membrane</keyword>
<dbReference type="SUPFAM" id="SSF53822">
    <property type="entry name" value="Periplasmic binding protein-like I"/>
    <property type="match status" value="1"/>
</dbReference>
<dbReference type="EMBL" id="FOVJ01000001">
    <property type="protein sequence ID" value="SFN41203.1"/>
    <property type="molecule type" value="Genomic_DNA"/>
</dbReference>
<organism evidence="2 3">
    <name type="scientific">Nitrosospira briensis</name>
    <dbReference type="NCBI Taxonomy" id="35799"/>
    <lineage>
        <taxon>Bacteria</taxon>
        <taxon>Pseudomonadati</taxon>
        <taxon>Pseudomonadota</taxon>
        <taxon>Betaproteobacteria</taxon>
        <taxon>Nitrosomonadales</taxon>
        <taxon>Nitrosomonadaceae</taxon>
        <taxon>Nitrosospira</taxon>
    </lineage>
</organism>
<gene>
    <name evidence="2" type="ORF">SAMN05216386_0874</name>
</gene>
<proteinExistence type="predicted"/>
<dbReference type="RefSeq" id="WP_074794987.1">
    <property type="nucleotide sequence ID" value="NZ_FOVJ01000001.1"/>
</dbReference>
<keyword evidence="3" id="KW-1185">Reference proteome</keyword>
<dbReference type="InterPro" id="IPR017777">
    <property type="entry name" value="ABC_urea-bd_UrtA"/>
</dbReference>
<protein>
    <submittedName>
        <fullName evidence="2">Urea transport system substrate-binding protein</fullName>
    </submittedName>
</protein>
<accession>A0A1I4YTV5</accession>
<dbReference type="Pfam" id="PF13433">
    <property type="entry name" value="Peripla_BP_5"/>
    <property type="match status" value="1"/>
</dbReference>
<reference evidence="3" key="1">
    <citation type="submission" date="2016-10" db="EMBL/GenBank/DDBJ databases">
        <authorList>
            <person name="Varghese N."/>
        </authorList>
    </citation>
    <scope>NUCLEOTIDE SEQUENCE [LARGE SCALE GENOMIC DNA]</scope>
    <source>
        <strain evidence="3">Nsp8</strain>
    </source>
</reference>
<evidence type="ECO:0000313" key="3">
    <source>
        <dbReference type="Proteomes" id="UP000183107"/>
    </source>
</evidence>